<keyword evidence="4" id="KW-1185">Reference proteome</keyword>
<dbReference type="InterPro" id="IPR000639">
    <property type="entry name" value="Epox_hydrolase-like"/>
</dbReference>
<sequence>MDISVPLGDAVKLHVRHREGTGGPPFLLLHGLDSNARMWDLVADRLAAEGHPVYAVDQRGHGDSDPADDDYGNETAAADIAAVADALGVTRAVVAGHSWGALVSLRLAARRPGLVAGLALIEGGWAHASVVCDSWEQFAGLLTMSEVDLNGATLDAMRDYQRAVYPDWSAEAVEASLHSLRVHEDGALTPRLSPTQRNAILRSIWDDPPAQWYPAITVPTLLMPAVPKPNRRWEPLFERVRSYVEPAVAALPDATVREYVGGDHDLHAQHPDEVAEDLLRLARNVQRRAALGDRTAN</sequence>
<dbReference type="Gene3D" id="3.40.50.1820">
    <property type="entry name" value="alpha/beta hydrolase"/>
    <property type="match status" value="1"/>
</dbReference>
<dbReference type="InterPro" id="IPR050266">
    <property type="entry name" value="AB_hydrolase_sf"/>
</dbReference>
<evidence type="ECO:0000313" key="3">
    <source>
        <dbReference type="EMBL" id="MFC6881638.1"/>
    </source>
</evidence>
<dbReference type="PRINTS" id="PR00412">
    <property type="entry name" value="EPOXHYDRLASE"/>
</dbReference>
<evidence type="ECO:0000259" key="2">
    <source>
        <dbReference type="Pfam" id="PF12697"/>
    </source>
</evidence>
<organism evidence="3 4">
    <name type="scientific">Actinomadura yumaensis</name>
    <dbReference type="NCBI Taxonomy" id="111807"/>
    <lineage>
        <taxon>Bacteria</taxon>
        <taxon>Bacillati</taxon>
        <taxon>Actinomycetota</taxon>
        <taxon>Actinomycetes</taxon>
        <taxon>Streptosporangiales</taxon>
        <taxon>Thermomonosporaceae</taxon>
        <taxon>Actinomadura</taxon>
    </lineage>
</organism>
<protein>
    <submittedName>
        <fullName evidence="3">Alpha/beta fold hydrolase</fullName>
    </submittedName>
</protein>
<proteinExistence type="predicted"/>
<dbReference type="PANTHER" id="PTHR43798:SF31">
    <property type="entry name" value="AB HYDROLASE SUPERFAMILY PROTEIN YCLE"/>
    <property type="match status" value="1"/>
</dbReference>
<dbReference type="InterPro" id="IPR029058">
    <property type="entry name" value="AB_hydrolase_fold"/>
</dbReference>
<gene>
    <name evidence="3" type="ORF">ACFQKB_17905</name>
</gene>
<comment type="caution">
    <text evidence="3">The sequence shown here is derived from an EMBL/GenBank/DDBJ whole genome shotgun (WGS) entry which is preliminary data.</text>
</comment>
<dbReference type="InterPro" id="IPR000073">
    <property type="entry name" value="AB_hydrolase_1"/>
</dbReference>
<dbReference type="PANTHER" id="PTHR43798">
    <property type="entry name" value="MONOACYLGLYCEROL LIPASE"/>
    <property type="match status" value="1"/>
</dbReference>
<dbReference type="EMBL" id="JBHSXS010000009">
    <property type="protein sequence ID" value="MFC6881638.1"/>
    <property type="molecule type" value="Genomic_DNA"/>
</dbReference>
<dbReference type="Proteomes" id="UP001596380">
    <property type="component" value="Unassembled WGS sequence"/>
</dbReference>
<feature type="domain" description="AB hydrolase-1" evidence="2">
    <location>
        <begin position="26"/>
        <end position="276"/>
    </location>
</feature>
<dbReference type="SUPFAM" id="SSF53474">
    <property type="entry name" value="alpha/beta-Hydrolases"/>
    <property type="match status" value="1"/>
</dbReference>
<dbReference type="Pfam" id="PF12697">
    <property type="entry name" value="Abhydrolase_6"/>
    <property type="match status" value="1"/>
</dbReference>
<dbReference type="GO" id="GO:0016787">
    <property type="term" value="F:hydrolase activity"/>
    <property type="evidence" value="ECO:0007669"/>
    <property type="project" value="UniProtKB-KW"/>
</dbReference>
<accession>A0ABW2CKJ6</accession>
<evidence type="ECO:0000313" key="4">
    <source>
        <dbReference type="Proteomes" id="UP001596380"/>
    </source>
</evidence>
<keyword evidence="1 3" id="KW-0378">Hydrolase</keyword>
<reference evidence="4" key="1">
    <citation type="journal article" date="2019" name="Int. J. Syst. Evol. Microbiol.">
        <title>The Global Catalogue of Microorganisms (GCM) 10K type strain sequencing project: providing services to taxonomists for standard genome sequencing and annotation.</title>
        <authorList>
            <consortium name="The Broad Institute Genomics Platform"/>
            <consortium name="The Broad Institute Genome Sequencing Center for Infectious Disease"/>
            <person name="Wu L."/>
            <person name="Ma J."/>
        </authorList>
    </citation>
    <scope>NUCLEOTIDE SEQUENCE [LARGE SCALE GENOMIC DNA]</scope>
    <source>
        <strain evidence="4">JCM 3369</strain>
    </source>
</reference>
<dbReference type="RefSeq" id="WP_160826937.1">
    <property type="nucleotide sequence ID" value="NZ_JBHSXE010000001.1"/>
</dbReference>
<name>A0ABW2CKJ6_9ACTN</name>
<evidence type="ECO:0000256" key="1">
    <source>
        <dbReference type="ARBA" id="ARBA00022801"/>
    </source>
</evidence>